<sequence length="83" mass="9316">MQRSDLLAFLVSLGVIGLLIWGLVYFINHWWAQLPTAVALIVCILLAVMVIGYPIYALARWSDRYLARVREAPKNSGASKVDQ</sequence>
<dbReference type="RefSeq" id="WP_034432518.1">
    <property type="nucleotide sequence ID" value="NZ_CBTK010000124.1"/>
</dbReference>
<keyword evidence="3" id="KW-1185">Reference proteome</keyword>
<accession>A0A7U7GB71</accession>
<evidence type="ECO:0000313" key="3">
    <source>
        <dbReference type="Proteomes" id="UP000019184"/>
    </source>
</evidence>
<keyword evidence="1" id="KW-0472">Membrane</keyword>
<protein>
    <submittedName>
        <fullName evidence="2">Uncharacterized protein</fullName>
    </submittedName>
</protein>
<keyword evidence="1" id="KW-0812">Transmembrane</keyword>
<comment type="caution">
    <text evidence="2">The sequence shown here is derived from an EMBL/GenBank/DDBJ whole genome shotgun (WGS) entry which is preliminary data.</text>
</comment>
<dbReference type="OrthoDB" id="9927802at2"/>
<dbReference type="AlphaFoldDB" id="A0A7U7GB71"/>
<proteinExistence type="predicted"/>
<feature type="transmembrane region" description="Helical" evidence="1">
    <location>
        <begin position="37"/>
        <end position="59"/>
    </location>
</feature>
<reference evidence="2 3" key="1">
    <citation type="journal article" date="2014" name="ISME J.">
        <title>Candidatus Competibacter-lineage genomes retrieved from metagenomes reveal functional metabolic diversity.</title>
        <authorList>
            <person name="McIlroy S.J."/>
            <person name="Albertsen M."/>
            <person name="Andresen E.K."/>
            <person name="Saunders A.M."/>
            <person name="Kristiansen R."/>
            <person name="Stokholm-Bjerregaard M."/>
            <person name="Nielsen K.L."/>
            <person name="Nielsen P.H."/>
        </authorList>
    </citation>
    <scope>NUCLEOTIDE SEQUENCE [LARGE SCALE GENOMIC DNA]</scope>
    <source>
        <strain evidence="2 3">Run_B_J11</strain>
    </source>
</reference>
<name>A0A7U7GB71_9GAMM</name>
<feature type="transmembrane region" description="Helical" evidence="1">
    <location>
        <begin position="7"/>
        <end position="31"/>
    </location>
</feature>
<gene>
    <name evidence="2" type="ORF">BN874_210006</name>
</gene>
<evidence type="ECO:0000313" key="2">
    <source>
        <dbReference type="EMBL" id="CDH45126.1"/>
    </source>
</evidence>
<evidence type="ECO:0000256" key="1">
    <source>
        <dbReference type="SAM" id="Phobius"/>
    </source>
</evidence>
<keyword evidence="1" id="KW-1133">Transmembrane helix</keyword>
<organism evidence="2 3">
    <name type="scientific">Candidatus Contendobacter odensis Run_B_J11</name>
    <dbReference type="NCBI Taxonomy" id="1400861"/>
    <lineage>
        <taxon>Bacteria</taxon>
        <taxon>Pseudomonadati</taxon>
        <taxon>Pseudomonadota</taxon>
        <taxon>Gammaproteobacteria</taxon>
        <taxon>Candidatus Competibacteraceae</taxon>
        <taxon>Candidatus Contendibacter</taxon>
    </lineage>
</organism>
<dbReference type="Proteomes" id="UP000019184">
    <property type="component" value="Unassembled WGS sequence"/>
</dbReference>
<dbReference type="EMBL" id="CBTK010000124">
    <property type="protein sequence ID" value="CDH45126.1"/>
    <property type="molecule type" value="Genomic_DNA"/>
</dbReference>